<feature type="domain" description="Release factor glutamine methyltransferase N-terminal" evidence="6">
    <location>
        <begin position="3"/>
        <end position="73"/>
    </location>
</feature>
<dbReference type="HAMAP" id="MF_02126">
    <property type="entry name" value="RF_methyltr_PrmC"/>
    <property type="match status" value="1"/>
</dbReference>
<evidence type="ECO:0000256" key="3">
    <source>
        <dbReference type="ARBA" id="ARBA00022691"/>
    </source>
</evidence>
<dbReference type="EC" id="2.1.1.297" evidence="4"/>
<comment type="caution">
    <text evidence="4">Lacks conserved residue(s) required for the propagation of feature annotation.</text>
</comment>
<dbReference type="Gene3D" id="1.10.8.10">
    <property type="entry name" value="DNA helicase RuvA subunit, C-terminal domain"/>
    <property type="match status" value="1"/>
</dbReference>
<comment type="caution">
    <text evidence="7">The sequence shown here is derived from an EMBL/GenBank/DDBJ whole genome shotgun (WGS) entry which is preliminary data.</text>
</comment>
<dbReference type="PANTHER" id="PTHR18895">
    <property type="entry name" value="HEMK METHYLTRANSFERASE"/>
    <property type="match status" value="1"/>
</dbReference>
<feature type="domain" description="Methyltransferase" evidence="5">
    <location>
        <begin position="113"/>
        <end position="171"/>
    </location>
</feature>
<keyword evidence="2 4" id="KW-0808">Transferase</keyword>
<evidence type="ECO:0000256" key="1">
    <source>
        <dbReference type="ARBA" id="ARBA00022603"/>
    </source>
</evidence>
<dbReference type="NCBIfam" id="TIGR03534">
    <property type="entry name" value="RF_mod_PrmC"/>
    <property type="match status" value="1"/>
</dbReference>
<dbReference type="InterPro" id="IPR029063">
    <property type="entry name" value="SAM-dependent_MTases_sf"/>
</dbReference>
<evidence type="ECO:0000313" key="7">
    <source>
        <dbReference type="EMBL" id="MBI3014557.1"/>
    </source>
</evidence>
<dbReference type="PANTHER" id="PTHR18895:SF74">
    <property type="entry name" value="MTRF1L RELEASE FACTOR GLUTAMINE METHYLTRANSFERASE"/>
    <property type="match status" value="1"/>
</dbReference>
<dbReference type="EMBL" id="JACPSX010000104">
    <property type="protein sequence ID" value="MBI3014557.1"/>
    <property type="molecule type" value="Genomic_DNA"/>
</dbReference>
<dbReference type="GO" id="GO:0102559">
    <property type="term" value="F:peptide chain release factor N(5)-glutamine methyltransferase activity"/>
    <property type="evidence" value="ECO:0007669"/>
    <property type="project" value="UniProtKB-EC"/>
</dbReference>
<evidence type="ECO:0000259" key="6">
    <source>
        <dbReference type="Pfam" id="PF17827"/>
    </source>
</evidence>
<sequence>MRDLLSWAHAYLRDRGLPESLADAQVLLARALGIERWRLPWSGEIAAEAAGEAQFRDWVVRRGRFEPLHYIQGFREFWSHDFQVTPEVLIPRPETEILVEEALRCARLLGREGNLNILDVGTGSANIAVILAGELPRAKIVAIDCSPGALRVAAVNCRDHGVAQRVFLLCSDLLLALRPEVRFPLIVANLPYIDRAGLDILPLDVRNYEPRVALDGGQGGTRILDSFITVVPALLEEGGFLLLEIGAGQSEWLRTRTEPILEFREVRFVRDLSGVERVYVARREGPAGG</sequence>
<name>A0A932M053_UNCTE</name>
<gene>
    <name evidence="4 7" type="primary">prmC</name>
    <name evidence="7" type="ORF">HYY65_05750</name>
</gene>
<feature type="binding site" evidence="4">
    <location>
        <position position="144"/>
    </location>
    <ligand>
        <name>S-adenosyl-L-methionine</name>
        <dbReference type="ChEBI" id="CHEBI:59789"/>
    </ligand>
</feature>
<keyword evidence="3 4" id="KW-0949">S-adenosyl-L-methionine</keyword>
<dbReference type="InterPro" id="IPR019874">
    <property type="entry name" value="RF_methyltr_PrmC"/>
</dbReference>
<dbReference type="NCBIfam" id="TIGR00536">
    <property type="entry name" value="hemK_fam"/>
    <property type="match status" value="1"/>
</dbReference>
<proteinExistence type="inferred from homology"/>
<comment type="function">
    <text evidence="4">Methylates the class 1 translation termination release factors RF1/PrfA and RF2/PrfB on the glutamine residue of the universally conserved GGQ motif.</text>
</comment>
<feature type="binding site" evidence="4">
    <location>
        <position position="189"/>
    </location>
    <ligand>
        <name>S-adenosyl-L-methionine</name>
        <dbReference type="ChEBI" id="CHEBI:59789"/>
    </ligand>
</feature>
<evidence type="ECO:0000259" key="5">
    <source>
        <dbReference type="Pfam" id="PF13847"/>
    </source>
</evidence>
<accession>A0A932M053</accession>
<dbReference type="InterPro" id="IPR004556">
    <property type="entry name" value="HemK-like"/>
</dbReference>
<organism evidence="7 8">
    <name type="scientific">Tectimicrobiota bacterium</name>
    <dbReference type="NCBI Taxonomy" id="2528274"/>
    <lineage>
        <taxon>Bacteria</taxon>
        <taxon>Pseudomonadati</taxon>
        <taxon>Nitrospinota/Tectimicrobiota group</taxon>
        <taxon>Candidatus Tectimicrobiota</taxon>
    </lineage>
</organism>
<dbReference type="Proteomes" id="UP000741360">
    <property type="component" value="Unassembled WGS sequence"/>
</dbReference>
<evidence type="ECO:0000256" key="2">
    <source>
        <dbReference type="ARBA" id="ARBA00022679"/>
    </source>
</evidence>
<dbReference type="GO" id="GO:0032259">
    <property type="term" value="P:methylation"/>
    <property type="evidence" value="ECO:0007669"/>
    <property type="project" value="UniProtKB-KW"/>
</dbReference>
<dbReference type="CDD" id="cd02440">
    <property type="entry name" value="AdoMet_MTases"/>
    <property type="match status" value="1"/>
</dbReference>
<evidence type="ECO:0000256" key="4">
    <source>
        <dbReference type="HAMAP-Rule" id="MF_02126"/>
    </source>
</evidence>
<dbReference type="Gene3D" id="3.40.50.150">
    <property type="entry name" value="Vaccinia Virus protein VP39"/>
    <property type="match status" value="1"/>
</dbReference>
<reference evidence="7" key="1">
    <citation type="submission" date="2020-07" db="EMBL/GenBank/DDBJ databases">
        <title>Huge and variable diversity of episymbiotic CPR bacteria and DPANN archaea in groundwater ecosystems.</title>
        <authorList>
            <person name="He C.Y."/>
            <person name="Keren R."/>
            <person name="Whittaker M."/>
            <person name="Farag I.F."/>
            <person name="Doudna J."/>
            <person name="Cate J.H.D."/>
            <person name="Banfield J.F."/>
        </authorList>
    </citation>
    <scope>NUCLEOTIDE SEQUENCE</scope>
    <source>
        <strain evidence="7">NC_groundwater_717_Ag_S-0.2um_59_8</strain>
    </source>
</reference>
<dbReference type="InterPro" id="IPR025714">
    <property type="entry name" value="Methyltranfer_dom"/>
</dbReference>
<protein>
    <recommendedName>
        <fullName evidence="4">Release factor glutamine methyltransferase</fullName>
        <shortName evidence="4">RF MTase</shortName>
        <ecNumber evidence="4">2.1.1.297</ecNumber>
    </recommendedName>
    <alternativeName>
        <fullName evidence="4">N5-glutamine methyltransferase PrmC</fullName>
    </alternativeName>
    <alternativeName>
        <fullName evidence="4">Protein-(glutamine-N5) MTase PrmC</fullName>
    </alternativeName>
    <alternativeName>
        <fullName evidence="4">Protein-glutamine N-methyltransferase PrmC</fullName>
    </alternativeName>
</protein>
<dbReference type="InterPro" id="IPR050320">
    <property type="entry name" value="N5-glutamine_MTase"/>
</dbReference>
<dbReference type="SUPFAM" id="SSF53335">
    <property type="entry name" value="S-adenosyl-L-methionine-dependent methyltransferases"/>
    <property type="match status" value="1"/>
</dbReference>
<dbReference type="AlphaFoldDB" id="A0A932M053"/>
<dbReference type="InterPro" id="IPR040758">
    <property type="entry name" value="PrmC_N"/>
</dbReference>
<dbReference type="Pfam" id="PF13847">
    <property type="entry name" value="Methyltransf_31"/>
    <property type="match status" value="1"/>
</dbReference>
<dbReference type="Pfam" id="PF17827">
    <property type="entry name" value="PrmC_N"/>
    <property type="match status" value="1"/>
</dbReference>
<comment type="similarity">
    <text evidence="4">Belongs to the protein N5-glutamine methyltransferase family. PrmC subfamily.</text>
</comment>
<comment type="catalytic activity">
    <reaction evidence="4">
        <text>L-glutaminyl-[peptide chain release factor] + S-adenosyl-L-methionine = N(5)-methyl-L-glutaminyl-[peptide chain release factor] + S-adenosyl-L-homocysteine + H(+)</text>
        <dbReference type="Rhea" id="RHEA:42896"/>
        <dbReference type="Rhea" id="RHEA-COMP:10271"/>
        <dbReference type="Rhea" id="RHEA-COMP:10272"/>
        <dbReference type="ChEBI" id="CHEBI:15378"/>
        <dbReference type="ChEBI" id="CHEBI:30011"/>
        <dbReference type="ChEBI" id="CHEBI:57856"/>
        <dbReference type="ChEBI" id="CHEBI:59789"/>
        <dbReference type="ChEBI" id="CHEBI:61891"/>
        <dbReference type="EC" id="2.1.1.297"/>
    </reaction>
</comment>
<keyword evidence="1 4" id="KW-0489">Methyltransferase</keyword>
<evidence type="ECO:0000313" key="8">
    <source>
        <dbReference type="Proteomes" id="UP000741360"/>
    </source>
</evidence>